<evidence type="ECO:0000256" key="6">
    <source>
        <dbReference type="RuleBase" id="RU365068"/>
    </source>
</evidence>
<organism evidence="10 11">
    <name type="scientific">Ectocarpus siliculosus</name>
    <name type="common">Brown alga</name>
    <name type="synonym">Conferva siliculosa</name>
    <dbReference type="NCBI Taxonomy" id="2880"/>
    <lineage>
        <taxon>Eukaryota</taxon>
        <taxon>Sar</taxon>
        <taxon>Stramenopiles</taxon>
        <taxon>Ochrophyta</taxon>
        <taxon>PX clade</taxon>
        <taxon>Phaeophyceae</taxon>
        <taxon>Ectocarpales</taxon>
        <taxon>Ectocarpaceae</taxon>
        <taxon>Ectocarpus</taxon>
    </lineage>
</organism>
<dbReference type="InterPro" id="IPR000629">
    <property type="entry name" value="RNA-helicase_DEAD-box_CS"/>
</dbReference>
<feature type="compositionally biased region" description="Basic and acidic residues" evidence="7">
    <location>
        <begin position="714"/>
        <end position="730"/>
    </location>
</feature>
<dbReference type="SUPFAM" id="SSF52540">
    <property type="entry name" value="P-loop containing nucleoside triphosphate hydrolases"/>
    <property type="match status" value="2"/>
</dbReference>
<dbReference type="GO" id="GO:0003723">
    <property type="term" value="F:RNA binding"/>
    <property type="evidence" value="ECO:0007669"/>
    <property type="project" value="UniProtKB-UniRule"/>
</dbReference>
<dbReference type="Proteomes" id="UP000002630">
    <property type="component" value="Linkage Group LG25"/>
</dbReference>
<evidence type="ECO:0000313" key="11">
    <source>
        <dbReference type="Proteomes" id="UP000002630"/>
    </source>
</evidence>
<proteinExistence type="inferred from homology"/>
<keyword evidence="1 6" id="KW-0547">Nucleotide-binding</keyword>
<feature type="domain" description="Helicase ATP-binding" evidence="8">
    <location>
        <begin position="79"/>
        <end position="254"/>
    </location>
</feature>
<keyword evidence="3 6" id="KW-0347">Helicase</keyword>
<feature type="compositionally biased region" description="Low complexity" evidence="7">
    <location>
        <begin position="750"/>
        <end position="761"/>
    </location>
</feature>
<dbReference type="Pfam" id="PF00270">
    <property type="entry name" value="DEAD"/>
    <property type="match status" value="1"/>
</dbReference>
<name>D8LH86_ECTSI</name>
<comment type="function">
    <text evidence="6">RNA helicase.</text>
</comment>
<dbReference type="PROSITE" id="PS00039">
    <property type="entry name" value="DEAD_ATP_HELICASE"/>
    <property type="match status" value="1"/>
</dbReference>
<accession>D8LH86</accession>
<comment type="domain">
    <text evidence="6">The Q motif is unique to and characteristic of the DEAD box family of RNA helicases and controls ATP binding and hydrolysis.</text>
</comment>
<evidence type="ECO:0000256" key="1">
    <source>
        <dbReference type="ARBA" id="ARBA00022741"/>
    </source>
</evidence>
<dbReference type="SMART" id="SM01178">
    <property type="entry name" value="DUF4217"/>
    <property type="match status" value="1"/>
</dbReference>
<evidence type="ECO:0000313" key="10">
    <source>
        <dbReference type="EMBL" id="CBN74305.1"/>
    </source>
</evidence>
<dbReference type="eggNOG" id="KOG0343">
    <property type="taxonomic scope" value="Eukaryota"/>
</dbReference>
<dbReference type="SMART" id="SM00490">
    <property type="entry name" value="HELICc"/>
    <property type="match status" value="1"/>
</dbReference>
<feature type="compositionally biased region" description="Acidic residues" evidence="7">
    <location>
        <begin position="776"/>
        <end position="792"/>
    </location>
</feature>
<evidence type="ECO:0000256" key="3">
    <source>
        <dbReference type="ARBA" id="ARBA00022806"/>
    </source>
</evidence>
<evidence type="ECO:0000256" key="4">
    <source>
        <dbReference type="ARBA" id="ARBA00022840"/>
    </source>
</evidence>
<dbReference type="AlphaFoldDB" id="D8LH86"/>
<dbReference type="PROSITE" id="PS51192">
    <property type="entry name" value="HELICASE_ATP_BIND_1"/>
    <property type="match status" value="1"/>
</dbReference>
<feature type="compositionally biased region" description="Basic and acidic residues" evidence="7">
    <location>
        <begin position="528"/>
        <end position="538"/>
    </location>
</feature>
<dbReference type="GO" id="GO:0003724">
    <property type="term" value="F:RNA helicase activity"/>
    <property type="evidence" value="ECO:0007669"/>
    <property type="project" value="UniProtKB-EC"/>
</dbReference>
<reference evidence="10 11" key="1">
    <citation type="journal article" date="2010" name="Nature">
        <title>The Ectocarpus genome and the independent evolution of multicellularity in brown algae.</title>
        <authorList>
            <person name="Cock J.M."/>
            <person name="Sterck L."/>
            <person name="Rouze P."/>
            <person name="Scornet D."/>
            <person name="Allen A.E."/>
            <person name="Amoutzias G."/>
            <person name="Anthouard V."/>
            <person name="Artiguenave F."/>
            <person name="Aury J.M."/>
            <person name="Badger J.H."/>
            <person name="Beszteri B."/>
            <person name="Billiau K."/>
            <person name="Bonnet E."/>
            <person name="Bothwell J.H."/>
            <person name="Bowler C."/>
            <person name="Boyen C."/>
            <person name="Brownlee C."/>
            <person name="Carrano C.J."/>
            <person name="Charrier B."/>
            <person name="Cho G.Y."/>
            <person name="Coelho S.M."/>
            <person name="Collen J."/>
            <person name="Corre E."/>
            <person name="Da Silva C."/>
            <person name="Delage L."/>
            <person name="Delaroque N."/>
            <person name="Dittami S.M."/>
            <person name="Doulbeau S."/>
            <person name="Elias M."/>
            <person name="Farnham G."/>
            <person name="Gachon C.M."/>
            <person name="Gschloessl B."/>
            <person name="Heesch S."/>
            <person name="Jabbari K."/>
            <person name="Jubin C."/>
            <person name="Kawai H."/>
            <person name="Kimura K."/>
            <person name="Kloareg B."/>
            <person name="Kupper F.C."/>
            <person name="Lang D."/>
            <person name="Le Bail A."/>
            <person name="Leblanc C."/>
            <person name="Lerouge P."/>
            <person name="Lohr M."/>
            <person name="Lopez P.J."/>
            <person name="Martens C."/>
            <person name="Maumus F."/>
            <person name="Michel G."/>
            <person name="Miranda-Saavedra D."/>
            <person name="Morales J."/>
            <person name="Moreau H."/>
            <person name="Motomura T."/>
            <person name="Nagasato C."/>
            <person name="Napoli C.A."/>
            <person name="Nelson D.R."/>
            <person name="Nyvall-Collen P."/>
            <person name="Peters A.F."/>
            <person name="Pommier C."/>
            <person name="Potin P."/>
            <person name="Poulain J."/>
            <person name="Quesneville H."/>
            <person name="Read B."/>
            <person name="Rensing S.A."/>
            <person name="Ritter A."/>
            <person name="Rousvoal S."/>
            <person name="Samanta M."/>
            <person name="Samson G."/>
            <person name="Schroeder D.C."/>
            <person name="Segurens B."/>
            <person name="Strittmatter M."/>
            <person name="Tonon T."/>
            <person name="Tregear J.W."/>
            <person name="Valentin K."/>
            <person name="von Dassow P."/>
            <person name="Yamagishi T."/>
            <person name="Van de Peer Y."/>
            <person name="Wincker P."/>
        </authorList>
    </citation>
    <scope>NUCLEOTIDE SEQUENCE [LARGE SCALE GENOMIC DNA]</scope>
    <source>
        <strain evidence="11">Ec32 / CCAP1310/4</strain>
    </source>
</reference>
<dbReference type="OrthoDB" id="10259640at2759"/>
<evidence type="ECO:0000259" key="8">
    <source>
        <dbReference type="PROSITE" id="PS51192"/>
    </source>
</evidence>
<keyword evidence="4 6" id="KW-0067">ATP-binding</keyword>
<dbReference type="InterPro" id="IPR025313">
    <property type="entry name" value="SPB4-like_CTE"/>
</dbReference>
<feature type="domain" description="Helicase C-terminal" evidence="9">
    <location>
        <begin position="283"/>
        <end position="432"/>
    </location>
</feature>
<feature type="region of interest" description="Disordered" evidence="7">
    <location>
        <begin position="682"/>
        <end position="701"/>
    </location>
</feature>
<evidence type="ECO:0000256" key="2">
    <source>
        <dbReference type="ARBA" id="ARBA00022801"/>
    </source>
</evidence>
<feature type="compositionally biased region" description="Low complexity" evidence="7">
    <location>
        <begin position="689"/>
        <end position="701"/>
    </location>
</feature>
<dbReference type="EC" id="3.6.4.13" evidence="6"/>
<feature type="compositionally biased region" description="Low complexity" evidence="7">
    <location>
        <begin position="588"/>
        <end position="597"/>
    </location>
</feature>
<evidence type="ECO:0000256" key="7">
    <source>
        <dbReference type="SAM" id="MobiDB-lite"/>
    </source>
</evidence>
<keyword evidence="2 6" id="KW-0378">Hydrolase</keyword>
<dbReference type="PROSITE" id="PS51194">
    <property type="entry name" value="HELICASE_CTER"/>
    <property type="match status" value="1"/>
</dbReference>
<dbReference type="OMA" id="LYRERWC"/>
<dbReference type="EMBL" id="FN649750">
    <property type="protein sequence ID" value="CBN74305.1"/>
    <property type="molecule type" value="Genomic_DNA"/>
</dbReference>
<dbReference type="InterPro" id="IPR014001">
    <property type="entry name" value="Helicase_ATP-bd"/>
</dbReference>
<dbReference type="SMART" id="SM00487">
    <property type="entry name" value="DEXDc"/>
    <property type="match status" value="1"/>
</dbReference>
<dbReference type="Gene3D" id="3.40.50.300">
    <property type="entry name" value="P-loop containing nucleotide triphosphate hydrolases"/>
    <property type="match status" value="2"/>
</dbReference>
<dbReference type="InterPro" id="IPR011545">
    <property type="entry name" value="DEAD/DEAH_box_helicase_dom"/>
</dbReference>
<evidence type="ECO:0000259" key="9">
    <source>
        <dbReference type="PROSITE" id="PS51194"/>
    </source>
</evidence>
<dbReference type="GO" id="GO:0005524">
    <property type="term" value="F:ATP binding"/>
    <property type="evidence" value="ECO:0007669"/>
    <property type="project" value="UniProtKB-UniRule"/>
</dbReference>
<feature type="region of interest" description="Disordered" evidence="7">
    <location>
        <begin position="505"/>
        <end position="648"/>
    </location>
</feature>
<dbReference type="PANTHER" id="PTHR24031">
    <property type="entry name" value="RNA HELICASE"/>
    <property type="match status" value="1"/>
</dbReference>
<keyword evidence="5 6" id="KW-0694">RNA-binding</keyword>
<dbReference type="InterPro" id="IPR027417">
    <property type="entry name" value="P-loop_NTPase"/>
</dbReference>
<gene>
    <name evidence="10" type="ORF">Esi_0019_0085</name>
</gene>
<feature type="compositionally biased region" description="Basic and acidic residues" evidence="7">
    <location>
        <begin position="565"/>
        <end position="580"/>
    </location>
</feature>
<dbReference type="CDD" id="cd18787">
    <property type="entry name" value="SF2_C_DEAD"/>
    <property type="match status" value="1"/>
</dbReference>
<comment type="similarity">
    <text evidence="6">Belongs to the DEAD box helicase family.</text>
</comment>
<feature type="region of interest" description="Disordered" evidence="7">
    <location>
        <begin position="714"/>
        <end position="834"/>
    </location>
</feature>
<dbReference type="InParanoid" id="D8LH86"/>
<sequence length="846" mass="91083">MKNKRKRAEPVIEQVDEAQEVAELEAQVVATAPARGTQPFTESTGDRQPFTALPLSQRTTRGLTGGGFKTMTEIQVAAIPHALAGRDVLGAAKTGSGKTLAFLVPLVEKLYRSRITFGDGLAALVISPTRELSLQIFEVLREFGKHHQLSAGLITGGKKEFREEQASVIKMNILVATPGRLLQHLEQTPGFDPSLLQVLVLDEADRILDMGFRDQLNSILEYLPPSRQTMLFSATQTKSIKDLARLSLRKGNVEYVAVRAGKDECATPAKLVQNYVVCRLDKKLDVLLGFIKTHLKSKMIVFFTSCAQVRFAFELLCALQPGMPVMALHGKCKHARRTQIYLDFVRRPGAVLLATDIAARGLDFPSVDWVIQVDAPEDAEGYIHRVGRTARYNSGGRALLMMLPSEEEGVLAGLKPNNIPIKRLTINPEKVRMAGSVGKKASALVASDPDKKRLAEKSFTSYVRAVQLMPNKQAFRLSELPLEEYAFSLGLAAAPRVPGLEKALVNIPSGGSGEDKKGGPGDGGGGAENERQREEARAKKNVNRSLQRLKEQIKADKLRKRLERKGKLEEASKASLEPRKTKARAVKGTATSDGSSSDGEDSDSSEADGGLVLVQTERSEGVGSGAELEEDGGAEELQRKRKKKMRITSDGVAAAGVATKRVFDEDGAAVDVISPLQAFAKETGVPTGSASSASDAASLPAASEAYVKRIKARLEAVDGEDKARDRERVREKHLKRRLKDKDTEEEELAEAPTLGSGSSSDGDADSDSESSGGSDANEDDGEGSESSADGDDGGIGSDSSDGEEMPEQRAPKAHGKGSRASKGSTARSLEEQEDEVLAVLAARQRK</sequence>
<dbReference type="CDD" id="cd17941">
    <property type="entry name" value="DEADc_DDX10"/>
    <property type="match status" value="1"/>
</dbReference>
<dbReference type="InterPro" id="IPR001650">
    <property type="entry name" value="Helicase_C-like"/>
</dbReference>
<evidence type="ECO:0000256" key="5">
    <source>
        <dbReference type="ARBA" id="ARBA00022884"/>
    </source>
</evidence>
<dbReference type="Pfam" id="PF13959">
    <property type="entry name" value="CTE_SPB4"/>
    <property type="match status" value="1"/>
</dbReference>
<dbReference type="STRING" id="2880.D8LH86"/>
<protein>
    <recommendedName>
        <fullName evidence="6">ATP-dependent RNA helicase</fullName>
        <ecNumber evidence="6">3.6.4.13</ecNumber>
    </recommendedName>
</protein>
<comment type="catalytic activity">
    <reaction evidence="6">
        <text>ATP + H2O = ADP + phosphate + H(+)</text>
        <dbReference type="Rhea" id="RHEA:13065"/>
        <dbReference type="ChEBI" id="CHEBI:15377"/>
        <dbReference type="ChEBI" id="CHEBI:15378"/>
        <dbReference type="ChEBI" id="CHEBI:30616"/>
        <dbReference type="ChEBI" id="CHEBI:43474"/>
        <dbReference type="ChEBI" id="CHEBI:456216"/>
        <dbReference type="EC" id="3.6.4.13"/>
    </reaction>
</comment>
<dbReference type="Pfam" id="PF00271">
    <property type="entry name" value="Helicase_C"/>
    <property type="match status" value="1"/>
</dbReference>
<keyword evidence="11" id="KW-1185">Reference proteome</keyword>
<dbReference type="EMBL" id="FN648364">
    <property type="protein sequence ID" value="CBN74305.1"/>
    <property type="molecule type" value="Genomic_DNA"/>
</dbReference>
<dbReference type="GO" id="GO:0016887">
    <property type="term" value="F:ATP hydrolysis activity"/>
    <property type="evidence" value="ECO:0007669"/>
    <property type="project" value="RHEA"/>
</dbReference>